<reference evidence="1 2" key="2">
    <citation type="journal article" date="2022" name="Mol. Ecol. Resour.">
        <title>The genomes of chicory, endive, great burdock and yacon provide insights into Asteraceae paleo-polyploidization history and plant inulin production.</title>
        <authorList>
            <person name="Fan W."/>
            <person name="Wang S."/>
            <person name="Wang H."/>
            <person name="Wang A."/>
            <person name="Jiang F."/>
            <person name="Liu H."/>
            <person name="Zhao H."/>
            <person name="Xu D."/>
            <person name="Zhang Y."/>
        </authorList>
    </citation>
    <scope>NUCLEOTIDE SEQUENCE [LARGE SCALE GENOMIC DNA]</scope>
    <source>
        <strain evidence="2">cv. Niubang</strain>
    </source>
</reference>
<sequence length="310" mass="34549">MKEVCGWILDFIEEDSVSEEEEEEEGEESAHVEVHPSYAVGINENEDLSEKIPDSFENEEVTSHDNVEEINKDEVEEERDTNDPFGFIRLLEKEPVQNIGLEKVGESDTPFYPPGYTPLSDGAKGGIKVDMCHENQLKESPLSDDSIGVDVSHQETKSKSNIQIAEKFTSVSRETRPVSFEGEGEVNSKLSRPVHEMGCENVILKSDFEALIVEPTEENDDNTKRLASSVIGMLAAKMTRGGVGGGDQCMVLSNYEFPLPVNCFLLHKYRSTITAIINPIQLSSLNRCTLKRSVVEIVNRSIAKNPNDLR</sequence>
<gene>
    <name evidence="1" type="ORF">L6452_39132</name>
</gene>
<proteinExistence type="predicted"/>
<protein>
    <submittedName>
        <fullName evidence="1">Uncharacterized protein</fullName>
    </submittedName>
</protein>
<evidence type="ECO:0000313" key="2">
    <source>
        <dbReference type="Proteomes" id="UP001055879"/>
    </source>
</evidence>
<accession>A0ACB8XVK3</accession>
<evidence type="ECO:0000313" key="1">
    <source>
        <dbReference type="EMBL" id="KAI3673023.1"/>
    </source>
</evidence>
<keyword evidence="2" id="KW-1185">Reference proteome</keyword>
<reference evidence="2" key="1">
    <citation type="journal article" date="2022" name="Mol. Ecol. Resour.">
        <title>The genomes of chicory, endive, great burdock and yacon provide insights into Asteraceae palaeo-polyploidization history and plant inulin production.</title>
        <authorList>
            <person name="Fan W."/>
            <person name="Wang S."/>
            <person name="Wang H."/>
            <person name="Wang A."/>
            <person name="Jiang F."/>
            <person name="Liu H."/>
            <person name="Zhao H."/>
            <person name="Xu D."/>
            <person name="Zhang Y."/>
        </authorList>
    </citation>
    <scope>NUCLEOTIDE SEQUENCE [LARGE SCALE GENOMIC DNA]</scope>
    <source>
        <strain evidence="2">cv. Niubang</strain>
    </source>
</reference>
<dbReference type="EMBL" id="CM042061">
    <property type="protein sequence ID" value="KAI3673023.1"/>
    <property type="molecule type" value="Genomic_DNA"/>
</dbReference>
<dbReference type="Proteomes" id="UP001055879">
    <property type="component" value="Linkage Group LG15"/>
</dbReference>
<name>A0ACB8XVK3_ARCLA</name>
<organism evidence="1 2">
    <name type="scientific">Arctium lappa</name>
    <name type="common">Greater burdock</name>
    <name type="synonym">Lappa major</name>
    <dbReference type="NCBI Taxonomy" id="4217"/>
    <lineage>
        <taxon>Eukaryota</taxon>
        <taxon>Viridiplantae</taxon>
        <taxon>Streptophyta</taxon>
        <taxon>Embryophyta</taxon>
        <taxon>Tracheophyta</taxon>
        <taxon>Spermatophyta</taxon>
        <taxon>Magnoliopsida</taxon>
        <taxon>eudicotyledons</taxon>
        <taxon>Gunneridae</taxon>
        <taxon>Pentapetalae</taxon>
        <taxon>asterids</taxon>
        <taxon>campanulids</taxon>
        <taxon>Asterales</taxon>
        <taxon>Asteraceae</taxon>
        <taxon>Carduoideae</taxon>
        <taxon>Cardueae</taxon>
        <taxon>Arctiinae</taxon>
        <taxon>Arctium</taxon>
    </lineage>
</organism>
<comment type="caution">
    <text evidence="1">The sequence shown here is derived from an EMBL/GenBank/DDBJ whole genome shotgun (WGS) entry which is preliminary data.</text>
</comment>